<proteinExistence type="inferred from homology"/>
<comment type="catalytic activity">
    <reaction evidence="1">
        <text>Hydrolysis of terminal, non-reducing beta-D-glucosyl residues with release of beta-D-glucose.</text>
        <dbReference type="EC" id="3.2.1.21"/>
    </reaction>
</comment>
<keyword evidence="10" id="KW-0624">Polysaccharide degradation</keyword>
<dbReference type="GO" id="GO:0030245">
    <property type="term" value="P:cellulose catabolic process"/>
    <property type="evidence" value="ECO:0007669"/>
    <property type="project" value="UniProtKB-KW"/>
</dbReference>
<dbReference type="Pfam" id="PF14310">
    <property type="entry name" value="Fn3-like"/>
    <property type="match status" value="1"/>
</dbReference>
<evidence type="ECO:0000256" key="5">
    <source>
        <dbReference type="ARBA" id="ARBA00022801"/>
    </source>
</evidence>
<keyword evidence="5" id="KW-0378">Hydrolase</keyword>
<feature type="compositionally biased region" description="Low complexity" evidence="11">
    <location>
        <begin position="145"/>
        <end position="158"/>
    </location>
</feature>
<comment type="similarity">
    <text evidence="3">Belongs to the glycosyl hydrolase 3 family.</text>
</comment>
<dbReference type="FunFam" id="3.20.20.300:FF:000002">
    <property type="entry name" value="Probable beta-glucosidase"/>
    <property type="match status" value="1"/>
</dbReference>
<dbReference type="SUPFAM" id="SSF51445">
    <property type="entry name" value="(Trans)glycosidases"/>
    <property type="match status" value="1"/>
</dbReference>
<dbReference type="SMART" id="SM01217">
    <property type="entry name" value="Fn3_like"/>
    <property type="match status" value="1"/>
</dbReference>
<dbReference type="EMBL" id="NHYE01000986">
    <property type="protein sequence ID" value="PPR00775.1"/>
    <property type="molecule type" value="Genomic_DNA"/>
</dbReference>
<comment type="pathway">
    <text evidence="2">Glycan metabolism; cellulose degradation.</text>
</comment>
<evidence type="ECO:0000256" key="6">
    <source>
        <dbReference type="ARBA" id="ARBA00023001"/>
    </source>
</evidence>
<keyword evidence="6" id="KW-0136">Cellulose degradation</keyword>
<dbReference type="GO" id="GO:0008422">
    <property type="term" value="F:beta-glucosidase activity"/>
    <property type="evidence" value="ECO:0007669"/>
    <property type="project" value="UniProtKB-EC"/>
</dbReference>
<protein>
    <recommendedName>
        <fullName evidence="4">beta-glucosidase</fullName>
        <ecNumber evidence="4">3.2.1.21</ecNumber>
    </recommendedName>
</protein>
<gene>
    <name evidence="14" type="ORF">CVT26_012400</name>
</gene>
<evidence type="ECO:0000256" key="7">
    <source>
        <dbReference type="ARBA" id="ARBA00023180"/>
    </source>
</evidence>
<name>A0A409YCP0_9AGAR</name>
<dbReference type="Proteomes" id="UP000284706">
    <property type="component" value="Unassembled WGS sequence"/>
</dbReference>
<evidence type="ECO:0000256" key="4">
    <source>
        <dbReference type="ARBA" id="ARBA00012744"/>
    </source>
</evidence>
<dbReference type="Pfam" id="PF00933">
    <property type="entry name" value="Glyco_hydro_3"/>
    <property type="match status" value="1"/>
</dbReference>
<dbReference type="OrthoDB" id="416222at2759"/>
<evidence type="ECO:0000256" key="12">
    <source>
        <dbReference type="SAM" id="SignalP"/>
    </source>
</evidence>
<evidence type="ECO:0000256" key="11">
    <source>
        <dbReference type="SAM" id="MobiDB-lite"/>
    </source>
</evidence>
<dbReference type="PANTHER" id="PTHR42715">
    <property type="entry name" value="BETA-GLUCOSIDASE"/>
    <property type="match status" value="1"/>
</dbReference>
<evidence type="ECO:0000313" key="14">
    <source>
        <dbReference type="EMBL" id="PPR00775.1"/>
    </source>
</evidence>
<dbReference type="SUPFAM" id="SSF52279">
    <property type="entry name" value="Beta-D-glucan exohydrolase, C-terminal domain"/>
    <property type="match status" value="1"/>
</dbReference>
<sequence>MRSISAAAFWRCALLLPFVVAQHSSAAGSESAAASSAAIPSSVAISSSDAISSSAAISLSAGSSSASVASATSVASGVSLSASSAVPSLSASTLSSALSSASPAATTAFTPTPGGTEPQHTPTITPASFSPFPVPSDVPEPPVYPAVNPSNPPDVSQSPQVVPDFGPAWKTAHSKAKAKVATLSLEQKVNITTGVGWMGGRCVGNIAPLLEGDKTVWPGLCLEDSPLGVRDADFATGFPAGINAAASWNRRLIRQRGLFMGLEHKHKGVNVALGPMMNMGRVAAGGRNWEGFGADPFLAGEAAFETVLGMQAGGVQACAKHLIGNEQEHFRTSSSSDIDDRTLHEVYSQPFLKSIIAGVASIMCSYNLINGTYACENDKVLNDVIKREFGFQGYIMSDWSAQHSTMSAVTGLDMTMPGDITFNSGTSWWGANLTAFVQNGTIPESRVTDMAERILASWYLLGQDSPSYPTTNFNAFFPDDDATNEHIDVQDDHYTLVRQLGAASAVLLKNERGALPLGKKDRSIFIAGSDSGPGKSGPNEFSDQGGSDGQLAMGWGSGTANFTYLVPPVFAIQQRARQFSSSVSWSFDDFNIKLAQVMARKRTTALVFIDADSGEDYITVDGNEGDRKNLTAWHGGDNLVLAVAENNNNTIVVINSVGPLILEPWIEHPNVTAVVWAGLPGTESGNSITDVLYGDWNPSGRLPFTIAQQPSDYGTSVTLGGDGHDILSIPYTEGLNIDYRHFDSFNITPRFEFGFGLSYTTFQYSNLVVSKIPAQGASPAEQAAISAWEKGKATAIAEGSSRQLWLHRPAYQATFKIKNTGPVFGGEIPQLYINFPSSSGEPPSVLKGFTDVEISPGQTTTVTITVSRYDLSIWDVVQQGWRKPDGTIGVTIGASSRDHRLKGTIKI</sequence>
<dbReference type="InterPro" id="IPR036962">
    <property type="entry name" value="Glyco_hydro_3_N_sf"/>
</dbReference>
<dbReference type="InParanoid" id="A0A409YCP0"/>
<dbReference type="Gene3D" id="3.40.50.1700">
    <property type="entry name" value="Glycoside hydrolase family 3 C-terminal domain"/>
    <property type="match status" value="1"/>
</dbReference>
<dbReference type="FunFam" id="3.40.50.1700:FF:000003">
    <property type="entry name" value="Probable beta-glucosidase"/>
    <property type="match status" value="1"/>
</dbReference>
<evidence type="ECO:0000256" key="3">
    <source>
        <dbReference type="ARBA" id="ARBA00005336"/>
    </source>
</evidence>
<dbReference type="InterPro" id="IPR036881">
    <property type="entry name" value="Glyco_hydro_3_C_sf"/>
</dbReference>
<dbReference type="InterPro" id="IPR001764">
    <property type="entry name" value="Glyco_hydro_3_N"/>
</dbReference>
<evidence type="ECO:0000313" key="15">
    <source>
        <dbReference type="Proteomes" id="UP000284706"/>
    </source>
</evidence>
<evidence type="ECO:0000256" key="9">
    <source>
        <dbReference type="ARBA" id="ARBA00023295"/>
    </source>
</evidence>
<dbReference type="Gene3D" id="2.60.40.10">
    <property type="entry name" value="Immunoglobulins"/>
    <property type="match status" value="1"/>
</dbReference>
<accession>A0A409YCP0</accession>
<dbReference type="InterPro" id="IPR017853">
    <property type="entry name" value="GH"/>
</dbReference>
<keyword evidence="9" id="KW-0326">Glycosidase</keyword>
<keyword evidence="15" id="KW-1185">Reference proteome</keyword>
<feature type="domain" description="Fibronectin type III-like" evidence="13">
    <location>
        <begin position="827"/>
        <end position="896"/>
    </location>
</feature>
<keyword evidence="8" id="KW-0119">Carbohydrate metabolism</keyword>
<dbReference type="PRINTS" id="PR00133">
    <property type="entry name" value="GLHYDRLASE3"/>
</dbReference>
<dbReference type="Gene3D" id="3.20.20.300">
    <property type="entry name" value="Glycoside hydrolase, family 3, N-terminal domain"/>
    <property type="match status" value="1"/>
</dbReference>
<keyword evidence="7" id="KW-0325">Glycoprotein</keyword>
<evidence type="ECO:0000256" key="8">
    <source>
        <dbReference type="ARBA" id="ARBA00023277"/>
    </source>
</evidence>
<dbReference type="InterPro" id="IPR013783">
    <property type="entry name" value="Ig-like_fold"/>
</dbReference>
<organism evidence="14 15">
    <name type="scientific">Gymnopilus dilepis</name>
    <dbReference type="NCBI Taxonomy" id="231916"/>
    <lineage>
        <taxon>Eukaryota</taxon>
        <taxon>Fungi</taxon>
        <taxon>Dikarya</taxon>
        <taxon>Basidiomycota</taxon>
        <taxon>Agaricomycotina</taxon>
        <taxon>Agaricomycetes</taxon>
        <taxon>Agaricomycetidae</taxon>
        <taxon>Agaricales</taxon>
        <taxon>Agaricineae</taxon>
        <taxon>Hymenogastraceae</taxon>
        <taxon>Gymnopilus</taxon>
    </lineage>
</organism>
<evidence type="ECO:0000259" key="13">
    <source>
        <dbReference type="SMART" id="SM01217"/>
    </source>
</evidence>
<comment type="caution">
    <text evidence="14">The sequence shown here is derived from an EMBL/GenBank/DDBJ whole genome shotgun (WGS) entry which is preliminary data.</text>
</comment>
<dbReference type="AlphaFoldDB" id="A0A409YCP0"/>
<evidence type="ECO:0000256" key="1">
    <source>
        <dbReference type="ARBA" id="ARBA00000448"/>
    </source>
</evidence>
<dbReference type="Pfam" id="PF01915">
    <property type="entry name" value="Glyco_hydro_3_C"/>
    <property type="match status" value="1"/>
</dbReference>
<keyword evidence="12" id="KW-0732">Signal</keyword>
<feature type="chain" id="PRO_5018984570" description="beta-glucosidase" evidence="12">
    <location>
        <begin position="22"/>
        <end position="907"/>
    </location>
</feature>
<dbReference type="InterPro" id="IPR026891">
    <property type="entry name" value="Fn3-like"/>
</dbReference>
<dbReference type="EC" id="3.2.1.21" evidence="4"/>
<evidence type="ECO:0000256" key="2">
    <source>
        <dbReference type="ARBA" id="ARBA00004987"/>
    </source>
</evidence>
<evidence type="ECO:0000256" key="10">
    <source>
        <dbReference type="ARBA" id="ARBA00023326"/>
    </source>
</evidence>
<dbReference type="STRING" id="231916.A0A409YCP0"/>
<dbReference type="PANTHER" id="PTHR42715:SF2">
    <property type="entry name" value="BETA-GLUCOSIDASE F-RELATED"/>
    <property type="match status" value="1"/>
</dbReference>
<dbReference type="InterPro" id="IPR002772">
    <property type="entry name" value="Glyco_hydro_3_C"/>
</dbReference>
<feature type="signal peptide" evidence="12">
    <location>
        <begin position="1"/>
        <end position="21"/>
    </location>
</feature>
<reference evidence="14 15" key="1">
    <citation type="journal article" date="2018" name="Evol. Lett.">
        <title>Horizontal gene cluster transfer increased hallucinogenic mushroom diversity.</title>
        <authorList>
            <person name="Reynolds H.T."/>
            <person name="Vijayakumar V."/>
            <person name="Gluck-Thaler E."/>
            <person name="Korotkin H.B."/>
            <person name="Matheny P.B."/>
            <person name="Slot J.C."/>
        </authorList>
    </citation>
    <scope>NUCLEOTIDE SEQUENCE [LARGE SCALE GENOMIC DNA]</scope>
    <source>
        <strain evidence="14 15">SRW20</strain>
    </source>
</reference>
<feature type="region of interest" description="Disordered" evidence="11">
    <location>
        <begin position="104"/>
        <end position="158"/>
    </location>
</feature>
<feature type="compositionally biased region" description="Pro residues" evidence="11">
    <location>
        <begin position="132"/>
        <end position="144"/>
    </location>
</feature>
<dbReference type="InterPro" id="IPR050288">
    <property type="entry name" value="Cellulose_deg_GH3"/>
</dbReference>